<reference evidence="5 6" key="1">
    <citation type="journal article" date="2017" name="Mycologia">
        <title>Bifiguratus adelaidae, gen. et sp. nov., a new member of Mucoromycotina in endophytic and soil-dwelling habitats.</title>
        <authorList>
            <person name="Torres-Cruz T.J."/>
            <person name="Billingsley Tobias T.L."/>
            <person name="Almatruk M."/>
            <person name="Hesse C."/>
            <person name="Kuske C.R."/>
            <person name="Desiro A."/>
            <person name="Benucci G.M."/>
            <person name="Bonito G."/>
            <person name="Stajich J.E."/>
            <person name="Dunlap C."/>
            <person name="Arnold A.E."/>
            <person name="Porras-Alfaro A."/>
        </authorList>
    </citation>
    <scope>NUCLEOTIDE SEQUENCE [LARGE SCALE GENOMIC DNA]</scope>
    <source>
        <strain evidence="5 6">AZ0501</strain>
    </source>
</reference>
<keyword evidence="6" id="KW-1185">Reference proteome</keyword>
<sequence length="280" mass="32255">MNGVLERKQRPGEEHFERAEKIIAEDNTLIPPFWINKYKKEAARNWDIFYKRNQTKFFRDRHWVAKEFDELAPIEGQDRGQDKAKVLLEAGCGVGNFLFPRLEANPNMYIFACDFSPRAIDFVKNSEAFDPLRCKPFVCDITHEDALTKEVGKEMVDIASMIFVLSAIAPENHAKSIQHIASTLKPGGTVLFRDYAVFDEAQIRFSKKKESKLADNLYVRGDDIPAGTMSYFFSTQELEDLFTNNGFTCATLEYVYRETTNRAEDIAVDRIYIQGRFVKT</sequence>
<evidence type="ECO:0000256" key="3">
    <source>
        <dbReference type="ARBA" id="ARBA00022679"/>
    </source>
</evidence>
<dbReference type="EMBL" id="MVBO01000057">
    <property type="protein sequence ID" value="OZJ04021.1"/>
    <property type="molecule type" value="Genomic_DNA"/>
</dbReference>
<dbReference type="InterPro" id="IPR026113">
    <property type="entry name" value="METTL2/6/8-like"/>
</dbReference>
<accession>A0A261Y0A5</accession>
<evidence type="ECO:0000313" key="5">
    <source>
        <dbReference type="EMBL" id="OZJ04021.1"/>
    </source>
</evidence>
<name>A0A261Y0A5_9FUNG</name>
<dbReference type="AlphaFoldDB" id="A0A261Y0A5"/>
<dbReference type="PANTHER" id="PTHR22809:SF5">
    <property type="entry name" value="TRNA N(3)-METHYLCYTIDINE METHYLTRANSFERASE METTL6"/>
    <property type="match status" value="1"/>
</dbReference>
<dbReference type="GO" id="GO:0052735">
    <property type="term" value="F:tRNA (cytidine-3-)-methyltransferase activity"/>
    <property type="evidence" value="ECO:0007669"/>
    <property type="project" value="EnsemblFungi"/>
</dbReference>
<organism evidence="5 6">
    <name type="scientific">Bifiguratus adelaidae</name>
    <dbReference type="NCBI Taxonomy" id="1938954"/>
    <lineage>
        <taxon>Eukaryota</taxon>
        <taxon>Fungi</taxon>
        <taxon>Fungi incertae sedis</taxon>
        <taxon>Mucoromycota</taxon>
        <taxon>Mucoromycotina</taxon>
        <taxon>Endogonomycetes</taxon>
        <taxon>Endogonales</taxon>
        <taxon>Endogonales incertae sedis</taxon>
        <taxon>Bifiguratus</taxon>
    </lineage>
</organism>
<evidence type="ECO:0000256" key="1">
    <source>
        <dbReference type="ARBA" id="ARBA00009725"/>
    </source>
</evidence>
<dbReference type="InterPro" id="IPR029063">
    <property type="entry name" value="SAM-dependent_MTases_sf"/>
</dbReference>
<protein>
    <recommendedName>
        <fullName evidence="4">tRNA N(3)-methylcytidine methyltransferase</fullName>
        <ecNumber evidence="4">2.1.1.-</ecNumber>
    </recommendedName>
</protein>
<dbReference type="Proteomes" id="UP000242875">
    <property type="component" value="Unassembled WGS sequence"/>
</dbReference>
<dbReference type="PIRSF" id="PIRSF037755">
    <property type="entry name" value="Mettl2_prd"/>
    <property type="match status" value="1"/>
</dbReference>
<gene>
    <name evidence="5" type="ORF">BZG36_03761</name>
</gene>
<evidence type="ECO:0000256" key="4">
    <source>
        <dbReference type="PIRNR" id="PIRNR037755"/>
    </source>
</evidence>
<dbReference type="PANTHER" id="PTHR22809">
    <property type="entry name" value="METHYLTRANSFERASE-RELATED"/>
    <property type="match status" value="1"/>
</dbReference>
<comment type="caution">
    <text evidence="5">The sequence shown here is derived from an EMBL/GenBank/DDBJ whole genome shotgun (WGS) entry which is preliminary data.</text>
</comment>
<dbReference type="OrthoDB" id="417697at2759"/>
<evidence type="ECO:0000256" key="2">
    <source>
        <dbReference type="ARBA" id="ARBA00022603"/>
    </source>
</evidence>
<dbReference type="CDD" id="cd02440">
    <property type="entry name" value="AdoMet_MTases"/>
    <property type="match status" value="1"/>
</dbReference>
<comment type="similarity">
    <text evidence="1 4">Belongs to the methyltransferase superfamily. METL family.</text>
</comment>
<dbReference type="Gene3D" id="3.40.50.150">
    <property type="entry name" value="Vaccinia Virus protein VP39"/>
    <property type="match status" value="1"/>
</dbReference>
<dbReference type="Pfam" id="PF13489">
    <property type="entry name" value="Methyltransf_23"/>
    <property type="match status" value="1"/>
</dbReference>
<keyword evidence="3 4" id="KW-0808">Transferase</keyword>
<comment type="function">
    <text evidence="4">S-adenosyl-L-methionine-dependent methyltransferase.</text>
</comment>
<dbReference type="GO" id="GO:0106217">
    <property type="term" value="P:tRNA C3-cytosine methylation"/>
    <property type="evidence" value="ECO:0007669"/>
    <property type="project" value="EnsemblFungi"/>
</dbReference>
<dbReference type="EC" id="2.1.1.-" evidence="4"/>
<evidence type="ECO:0000313" key="6">
    <source>
        <dbReference type="Proteomes" id="UP000242875"/>
    </source>
</evidence>
<dbReference type="SUPFAM" id="SSF53335">
    <property type="entry name" value="S-adenosyl-L-methionine-dependent methyltransferases"/>
    <property type="match status" value="1"/>
</dbReference>
<proteinExistence type="inferred from homology"/>
<keyword evidence="2 4" id="KW-0489">Methyltransferase</keyword>